<evidence type="ECO:0000313" key="5">
    <source>
        <dbReference type="EMBL" id="KKR05787.1"/>
    </source>
</evidence>
<sequence length="2433" mass="256889">MENLIKRPKRKKESLPLIRIFAFTIFFVSAALLFPLFVSNARNSQKVDFSSKLNLKSVYSAEESVKVDLTVAGKGAKVSLIDPRGKINKVSRKLNGSSVTFDADSYSRPGKYKLKILNDNGDKIEKDFQWGVLTVNTNKAGYTPGDQVYLQMAVLNEYGHTICNANLELKINNEIFSTSDEGIVRSKECGANNVTDTPDYFAYYDVRRIGVYDIKLKNLDNNFEITDTFEVKEGIPYEIERIGATRINPFRADYKMTIKVKANHSYSGHISESIPEGFELVDSVADWDVNLGQGEEKTFSYIYRAPKKSPEIFLLGPVTMSDFSESRVWKLASDATCTASVSGNWSNNATWGGGANCGSSYPGASAAGDIVIINSGVTVTLDVSPAYSVGNITFNDPVATNNGLTWGVGKSLTSTGTMTFTTSTGAGDSLVTVGASPNQFNGVNIAMAGGASGFSSFTVGTGTAVLSGNVTTTGTAANSRFIFNGNGRLNIAGNFLPGALTTTSGTGSTINFNGSGAQSTMISTSYRKMEINNTAGAGTGVSLGAGNTTILDTLDITDGTLKIASTTGSKIFVGKVTIGSQGVWDDSINEAIVMRGGLQNDGTLTSGTTAGYTFNTNSQTVSGTAAISISGTVTITGAITIQNSNSNVVAFTAALNGSVAGSTWQQNSDSYLKLGAASTFATAGTLTAIASGNTVEYNRANTQTIKATTYNNLVLSNTSAKTAGGALTVEGDFTVSGTASFTYGAYTHSFKGNWTIDTSAATPLTATAGSTINFNTPTNPAATAILAGTTSATLAFVNVNINNTSGFSVDENISTSTSMVVATGVTFTPGASFVVNGAGTISGAGTAIAQVTRTSATADFSSQYTIAGKTLTNLEIEYVASSNQVVSDVAYGSLKISNTGGAVATLAATTTLTGNLTISSGGVLSTGSDYGLNVAGNWSNSGTFTANNGTVTFTGTDSSTQAISGNTTFHNFTASTSSNAAGRILQFAGNSTTVVGSTWTITGYSGKVITLQSSNTNSWTIQPVAASVDYASISKSTSSISICAIHSTNGGDNNANWNITSGDECASANPTGYSFQRKTWYDGSRYWRAFNDTTDSRIEFEYSTDGSSWTENTTARIYSNTKDFSLVGGSANAYIAYKIGDDIEVKKATSYPGVSFSWGSASISYNGTSSDDTYQYPTITQDSNSKIWVSATHLNTDTVNLQSTSDGDDGMMDDISPFDSDNGEDTWYGSGWTGNNEVGGGTWGSTAYEYHSGMRFQAINIPQGATISSALLQVYSQGGNGTPSEVHARVYGDDVDDAPAWSSSDMPHEVTKTTAFVDFDPSSWSTGEWVTMPDVSSIITEIIGRASWATGNDLRLSVIDDGTTKPPDQAENGIYWSDSSETNGAKLTIQYTQHEFKVVQSSSANDITSWGTAIALDESGESNRYGAITSRTNGFVFAMWVDGTTIESKNFNGTSWDGSPASVGTGVTGLSNTIAVLANSLGNVHAVFVDSSNHIVYREYTSSWQTAITLDSNVGNAYPGISLNSSNSEIYAFWVRGGDLFYKRSISPYLSDQWDGVATLWQTAGTITYPTSSLSGSGKIFVEWFNGSEVSWNIIDFPPSAHSFQRKTWYDGTRYWRSYHDSLDARVEFEYSTDGESWTEDTSARLSVNSNDFSVQADSSEAYVTYSTTTVENTDNLVTDNLVGYWKMNEGSWNGTTDEVVDSSGNSNHGVRVGNASPTAGKFSSGGVFDGAGDYIEVDDSASLNVTNSVSLAMWINPQDTNDWQIPVGKVANASSHDSPYFSYALQLDSTGTTIETRIWISTTSDSEDWCYSSIDLTEGNWHHIAGTYDGSFLKFYLDGVETCSHSLTGSINTFSAPLRLGINGGFGEAFDGLEDDVRIYNTALTPGQIASLAHPGYDIEVRKASSYPGTGFSWGNPTVGLNGSSSTDAYNYPSLTQDTTDKLWVTATNVEDSNYATYAVQGAVASDETAWNVPSSLDSSTSANRYSVIVPRTSGSVFALWVDGTAIESKNFNGASWDGSPASVGTGVSGLTTTLSAVADSSGNVHALFVDSSNNTKYRRFTSSWQTADTLDSNTGNAYPSISLDTVTTNLYSMWIRGNHIYYKKGTYSAGSWTWDVTATDWLPTGTNTYLSSNFSGNSTVYVEWTSGTSASYSIDWDFIYQASSNSPVVSSVSLNGGNTLTLTEGTTTSISWAATVTDSDGYANISSATGKAYRSGVSGSQACTTSNEDCYEDVSCSLSSCAGSSCTATCSVNFAFYATPTDVGSLHQAEYWRAWVEATDAQSNSGSEFSAADSPDLASSAGVEITSSLAYGSLLPGDDTGATPETTTVTNTGNTQLDIELSGDDLCSDYPTCSGPQIGVGYQEYSTSTFDYGVGTGLTSSPSLVNINLGLATSVPSNSTDTLYWGMGIPSPQESGSYTGVNTITAVNGGS</sequence>
<proteinExistence type="predicted"/>
<dbReference type="STRING" id="1619100.UT34_C0002G0294"/>
<keyword evidence="3" id="KW-0812">Transmembrane</keyword>
<feature type="domain" description="LamG-like jellyroll fold" evidence="4">
    <location>
        <begin position="1748"/>
        <end position="1888"/>
    </location>
</feature>
<keyword evidence="1" id="KW-0732">Signal</keyword>
<keyword evidence="3" id="KW-1133">Transmembrane helix</keyword>
<name>A0A0G0QVY7_9BACT</name>
<dbReference type="InterPro" id="IPR013320">
    <property type="entry name" value="ConA-like_dom_sf"/>
</dbReference>
<dbReference type="PATRIC" id="fig|1619100.3.peg.845"/>
<dbReference type="InterPro" id="IPR006558">
    <property type="entry name" value="LamG-like"/>
</dbReference>
<dbReference type="Gene3D" id="2.60.120.200">
    <property type="match status" value="1"/>
</dbReference>
<organism evidence="5 6">
    <name type="scientific">candidate division WS6 bacterium GW2011_GWF2_39_15</name>
    <dbReference type="NCBI Taxonomy" id="1619100"/>
    <lineage>
        <taxon>Bacteria</taxon>
        <taxon>Candidatus Dojkabacteria</taxon>
    </lineage>
</organism>
<comment type="caution">
    <text evidence="5">The sequence shown here is derived from an EMBL/GenBank/DDBJ whole genome shotgun (WGS) entry which is preliminary data.</text>
</comment>
<reference evidence="5 6" key="1">
    <citation type="journal article" date="2015" name="Nature">
        <title>rRNA introns, odd ribosomes, and small enigmatic genomes across a large radiation of phyla.</title>
        <authorList>
            <person name="Brown C.T."/>
            <person name="Hug L.A."/>
            <person name="Thomas B.C."/>
            <person name="Sharon I."/>
            <person name="Castelle C.J."/>
            <person name="Singh A."/>
            <person name="Wilkins M.J."/>
            <person name="Williams K.H."/>
            <person name="Banfield J.F."/>
        </authorList>
    </citation>
    <scope>NUCLEOTIDE SEQUENCE [LARGE SCALE GENOMIC DNA]</scope>
</reference>
<protein>
    <recommendedName>
        <fullName evidence="4">LamG-like jellyroll fold domain-containing protein</fullName>
    </recommendedName>
</protein>
<dbReference type="Pfam" id="PF13385">
    <property type="entry name" value="Laminin_G_3"/>
    <property type="match status" value="1"/>
</dbReference>
<feature type="transmembrane region" description="Helical" evidence="3">
    <location>
        <begin position="20"/>
        <end position="38"/>
    </location>
</feature>
<evidence type="ECO:0000256" key="1">
    <source>
        <dbReference type="ARBA" id="ARBA00022729"/>
    </source>
</evidence>
<keyword evidence="3" id="KW-0472">Membrane</keyword>
<dbReference type="SUPFAM" id="SSF49899">
    <property type="entry name" value="Concanavalin A-like lectins/glucanases"/>
    <property type="match status" value="1"/>
</dbReference>
<evidence type="ECO:0000256" key="3">
    <source>
        <dbReference type="SAM" id="Phobius"/>
    </source>
</evidence>
<dbReference type="Proteomes" id="UP000034799">
    <property type="component" value="Unassembled WGS sequence"/>
</dbReference>
<evidence type="ECO:0000313" key="6">
    <source>
        <dbReference type="Proteomes" id="UP000034799"/>
    </source>
</evidence>
<dbReference type="EMBL" id="LBWK01000002">
    <property type="protein sequence ID" value="KKR05787.1"/>
    <property type="molecule type" value="Genomic_DNA"/>
</dbReference>
<gene>
    <name evidence="5" type="ORF">UT34_C0002G0294</name>
</gene>
<evidence type="ECO:0000256" key="2">
    <source>
        <dbReference type="ARBA" id="ARBA00023157"/>
    </source>
</evidence>
<keyword evidence="2" id="KW-1015">Disulfide bond</keyword>
<accession>A0A0G0QVY7</accession>
<dbReference type="SMART" id="SM00560">
    <property type="entry name" value="LamGL"/>
    <property type="match status" value="1"/>
</dbReference>
<evidence type="ECO:0000259" key="4">
    <source>
        <dbReference type="SMART" id="SM00560"/>
    </source>
</evidence>